<dbReference type="RefSeq" id="WP_176757648.1">
    <property type="nucleotide sequence ID" value="NZ_FMWK01000010.1"/>
</dbReference>
<dbReference type="InterPro" id="IPR007345">
    <property type="entry name" value="Polysacch_pyruvyl_Trfase"/>
</dbReference>
<keyword evidence="2" id="KW-0808">Transferase</keyword>
<accession>A0A1G5S0Q6</accession>
<reference evidence="2 3" key="1">
    <citation type="submission" date="2016-10" db="EMBL/GenBank/DDBJ databases">
        <authorList>
            <person name="de Groot N.N."/>
        </authorList>
    </citation>
    <scope>NUCLEOTIDE SEQUENCE [LARGE SCALE GENOMIC DNA]</scope>
    <source>
        <strain evidence="2 3">DSM 10317</strain>
    </source>
</reference>
<organism evidence="2 3">
    <name type="scientific">Pseudobutyrivibrio xylanivorans</name>
    <dbReference type="NCBI Taxonomy" id="185007"/>
    <lineage>
        <taxon>Bacteria</taxon>
        <taxon>Bacillati</taxon>
        <taxon>Bacillota</taxon>
        <taxon>Clostridia</taxon>
        <taxon>Lachnospirales</taxon>
        <taxon>Lachnospiraceae</taxon>
        <taxon>Pseudobutyrivibrio</taxon>
    </lineage>
</organism>
<dbReference type="Proteomes" id="UP000199428">
    <property type="component" value="Unassembled WGS sequence"/>
</dbReference>
<protein>
    <submittedName>
        <fullName evidence="2">Polysaccharide pyruvyl transferase</fullName>
    </submittedName>
</protein>
<dbReference type="AlphaFoldDB" id="A0A1G5S0Q6"/>
<feature type="domain" description="Polysaccharide pyruvyl transferase" evidence="1">
    <location>
        <begin position="13"/>
        <end position="310"/>
    </location>
</feature>
<sequence>MKACIVTIEDFKNYGNRLQNYALDRILKKHGIEVVNGLYVKTLADWTYSTNSKKRLLAKAVPFFMHKLRFKYNDYKAESKRDDLTKQRIKKFKEFSDRYVTTLPHYYVKNDEMLRKQIGDEEIDYYITGSDQVWNPYFAGYDYDFISFADRKKRFSFAASIGVDEIPNKDVDRYKKNLKEMNFISVREAQAAGLVKKLSGRDAEVFLDPTLCLDVEEWRNIEEKPSIDLPEKYIATYFLGDTPEQVKKYAQDNNYQLVEMNNKAYKDLFTINPGEFLYVIDNSDMMITDSFHAVVFSILFKKQFMVFYRSQKGVKSMSSRIDNILSIFNLTNQIQSEDTDIKSHVIDKEKYDEVHNILNDYKTRQLEMFLESLK</sequence>
<dbReference type="GO" id="GO:0016740">
    <property type="term" value="F:transferase activity"/>
    <property type="evidence" value="ECO:0007669"/>
    <property type="project" value="UniProtKB-KW"/>
</dbReference>
<dbReference type="Pfam" id="PF04230">
    <property type="entry name" value="PS_pyruv_trans"/>
    <property type="match status" value="1"/>
</dbReference>
<proteinExistence type="predicted"/>
<gene>
    <name evidence="2" type="ORF">SAMN02910350_01909</name>
</gene>
<name>A0A1G5S0Q6_PSEXY</name>
<evidence type="ECO:0000259" key="1">
    <source>
        <dbReference type="Pfam" id="PF04230"/>
    </source>
</evidence>
<dbReference type="EMBL" id="FMWK01000010">
    <property type="protein sequence ID" value="SCZ79707.1"/>
    <property type="molecule type" value="Genomic_DNA"/>
</dbReference>
<evidence type="ECO:0000313" key="2">
    <source>
        <dbReference type="EMBL" id="SCZ79707.1"/>
    </source>
</evidence>
<evidence type="ECO:0000313" key="3">
    <source>
        <dbReference type="Proteomes" id="UP000199428"/>
    </source>
</evidence>